<dbReference type="Proteomes" id="UP001201873">
    <property type="component" value="Unassembled WGS sequence"/>
</dbReference>
<gene>
    <name evidence="6" type="ORF">MXD59_21305</name>
</gene>
<dbReference type="PANTHER" id="PTHR11228">
    <property type="entry name" value="RADICAL SAM DOMAIN PROTEIN"/>
    <property type="match status" value="1"/>
</dbReference>
<keyword evidence="7" id="KW-1185">Reference proteome</keyword>
<evidence type="ECO:0000313" key="6">
    <source>
        <dbReference type="EMBL" id="MCK9878276.1"/>
    </source>
</evidence>
<dbReference type="SFLD" id="SFLDS00029">
    <property type="entry name" value="Radical_SAM"/>
    <property type="match status" value="1"/>
</dbReference>
<dbReference type="InterPro" id="IPR058240">
    <property type="entry name" value="rSAM_sf"/>
</dbReference>
<dbReference type="PANTHER" id="PTHR11228:SF35">
    <property type="entry name" value="MOLYBDENUM COFACTOR BIOSYNTHESIS PROTEIN A-RELATED"/>
    <property type="match status" value="1"/>
</dbReference>
<evidence type="ECO:0000313" key="7">
    <source>
        <dbReference type="Proteomes" id="UP001201873"/>
    </source>
</evidence>
<keyword evidence="4" id="KW-0411">Iron-sulfur</keyword>
<dbReference type="Pfam" id="PF04055">
    <property type="entry name" value="Radical_SAM"/>
    <property type="match status" value="1"/>
</dbReference>
<dbReference type="CDD" id="cd01335">
    <property type="entry name" value="Radical_SAM"/>
    <property type="match status" value="1"/>
</dbReference>
<comment type="caution">
    <text evidence="6">The sequence shown here is derived from an EMBL/GenBank/DDBJ whole genome shotgun (WGS) entry which is preliminary data.</text>
</comment>
<evidence type="ECO:0000259" key="5">
    <source>
        <dbReference type="PROSITE" id="PS51918"/>
    </source>
</evidence>
<dbReference type="SUPFAM" id="SSF102114">
    <property type="entry name" value="Radical SAM enzymes"/>
    <property type="match status" value="1"/>
</dbReference>
<name>A0ABT0K388_9ACTN</name>
<feature type="domain" description="Radical SAM core" evidence="5">
    <location>
        <begin position="6"/>
        <end position="247"/>
    </location>
</feature>
<reference evidence="6 7" key="1">
    <citation type="submission" date="2022-04" db="EMBL/GenBank/DDBJ databases">
        <title>Genome diversity in the genus Frankia.</title>
        <authorList>
            <person name="Carlos-Shanley C."/>
            <person name="Hahn D."/>
        </authorList>
    </citation>
    <scope>NUCLEOTIDE SEQUENCE [LARGE SCALE GENOMIC DNA]</scope>
    <source>
        <strain evidence="6 7">Ag45/Mut15</strain>
    </source>
</reference>
<dbReference type="SFLD" id="SFLDG01067">
    <property type="entry name" value="SPASM/twitch_domain_containing"/>
    <property type="match status" value="1"/>
</dbReference>
<evidence type="ECO:0000256" key="2">
    <source>
        <dbReference type="ARBA" id="ARBA00022723"/>
    </source>
</evidence>
<evidence type="ECO:0000256" key="4">
    <source>
        <dbReference type="ARBA" id="ARBA00023014"/>
    </source>
</evidence>
<keyword evidence="2" id="KW-0479">Metal-binding</keyword>
<dbReference type="InterPro" id="IPR050377">
    <property type="entry name" value="Radical_SAM_PqqE_MftC-like"/>
</dbReference>
<dbReference type="Gene3D" id="3.20.20.70">
    <property type="entry name" value="Aldolase class I"/>
    <property type="match status" value="1"/>
</dbReference>
<protein>
    <submittedName>
        <fullName evidence="6">Radical SAM protein</fullName>
    </submittedName>
</protein>
<dbReference type="PROSITE" id="PS51918">
    <property type="entry name" value="RADICAL_SAM"/>
    <property type="match status" value="1"/>
</dbReference>
<organism evidence="6 7">
    <name type="scientific">Frankia umida</name>
    <dbReference type="NCBI Taxonomy" id="573489"/>
    <lineage>
        <taxon>Bacteria</taxon>
        <taxon>Bacillati</taxon>
        <taxon>Actinomycetota</taxon>
        <taxon>Actinomycetes</taxon>
        <taxon>Frankiales</taxon>
        <taxon>Frankiaceae</taxon>
        <taxon>Frankia</taxon>
    </lineage>
</organism>
<accession>A0ABT0K388</accession>
<sequence length="353" mass="38048">MITSGGQAGITALWALRSPCPLACEYCYFGSLEEHRENPVTAPGALSHLSHDDLPSGDVLAFARTIAGSAVQRVFLAGGEPLVWPPILSLIEILRRGGVEVVVCTNGIPLNRPEITRSLVELEVDAVSVSLDSLDARYHDTWRPSRNGKDGWQQVVDGIRTLVTTRGSATAPRVGIYMVLTRSNLTSLAATGRFAADLGCDYFVPQPVSLDADHRLHSELTLVEGDLPALGQQFTALANARLPLWTPAVDYPGRIAAAVRTSVGSVRDCFGGQRLFFVQPDGSVWDCPSSLRIAATPPSRHRTIRGNTAAEVFTADDSCADCALFSVDCVNMWPLMDFDRVLSTTAGLCRDRA</sequence>
<dbReference type="RefSeq" id="WP_248826403.1">
    <property type="nucleotide sequence ID" value="NZ_JALKFT010000030.1"/>
</dbReference>
<dbReference type="InterPro" id="IPR007197">
    <property type="entry name" value="rSAM"/>
</dbReference>
<evidence type="ECO:0000256" key="1">
    <source>
        <dbReference type="ARBA" id="ARBA00022691"/>
    </source>
</evidence>
<dbReference type="InterPro" id="IPR013785">
    <property type="entry name" value="Aldolase_TIM"/>
</dbReference>
<keyword evidence="1" id="KW-0949">S-adenosyl-L-methionine</keyword>
<keyword evidence="3" id="KW-0408">Iron</keyword>
<dbReference type="EMBL" id="JALKFT010000030">
    <property type="protein sequence ID" value="MCK9878276.1"/>
    <property type="molecule type" value="Genomic_DNA"/>
</dbReference>
<evidence type="ECO:0000256" key="3">
    <source>
        <dbReference type="ARBA" id="ARBA00023004"/>
    </source>
</evidence>
<proteinExistence type="predicted"/>